<evidence type="ECO:0000313" key="2">
    <source>
        <dbReference type="EMBL" id="MPY32779.1"/>
    </source>
</evidence>
<protein>
    <submittedName>
        <fullName evidence="2">Uncharacterized protein</fullName>
    </submittedName>
</protein>
<keyword evidence="3" id="KW-1185">Reference proteome</keyword>
<gene>
    <name evidence="2" type="ORF">FNH09_16325</name>
</gene>
<organism evidence="2 3">
    <name type="scientific">Streptomyces adustus</name>
    <dbReference type="NCBI Taxonomy" id="1609272"/>
    <lineage>
        <taxon>Bacteria</taxon>
        <taxon>Bacillati</taxon>
        <taxon>Actinomycetota</taxon>
        <taxon>Actinomycetes</taxon>
        <taxon>Kitasatosporales</taxon>
        <taxon>Streptomycetaceae</taxon>
        <taxon>Streptomyces</taxon>
    </lineage>
</organism>
<reference evidence="2 3" key="1">
    <citation type="submission" date="2019-07" db="EMBL/GenBank/DDBJ databases">
        <title>New species of Amycolatopsis and Streptomyces.</title>
        <authorList>
            <person name="Duangmal K."/>
            <person name="Teo W.F.A."/>
            <person name="Lipun K."/>
        </authorList>
    </citation>
    <scope>NUCLEOTIDE SEQUENCE [LARGE SCALE GENOMIC DNA]</scope>
    <source>
        <strain evidence="2 3">NBRC 109810</strain>
    </source>
</reference>
<dbReference type="RefSeq" id="WP_152888488.1">
    <property type="nucleotide sequence ID" value="NZ_VJZD01000055.1"/>
</dbReference>
<comment type="caution">
    <text evidence="2">The sequence shown here is derived from an EMBL/GenBank/DDBJ whole genome shotgun (WGS) entry which is preliminary data.</text>
</comment>
<sequence>MTETGLAFLKDAHRRNTLPCAPHRAGPTMNPDHDYTDPNHAGHSTAQPITQRMRNPLAWECELRSHPSPMRLRTPT</sequence>
<evidence type="ECO:0000313" key="3">
    <source>
        <dbReference type="Proteomes" id="UP000325849"/>
    </source>
</evidence>
<dbReference type="Proteomes" id="UP000325849">
    <property type="component" value="Unassembled WGS sequence"/>
</dbReference>
<feature type="region of interest" description="Disordered" evidence="1">
    <location>
        <begin position="17"/>
        <end position="50"/>
    </location>
</feature>
<evidence type="ECO:0000256" key="1">
    <source>
        <dbReference type="SAM" id="MobiDB-lite"/>
    </source>
</evidence>
<accession>A0A5N8VCP6</accession>
<dbReference type="EMBL" id="VJZD01000055">
    <property type="protein sequence ID" value="MPY32779.1"/>
    <property type="molecule type" value="Genomic_DNA"/>
</dbReference>
<proteinExistence type="predicted"/>
<dbReference type="AlphaFoldDB" id="A0A5N8VCP6"/>
<name>A0A5N8VCP6_9ACTN</name>